<dbReference type="SUPFAM" id="SSF54211">
    <property type="entry name" value="Ribosomal protein S5 domain 2-like"/>
    <property type="match status" value="1"/>
</dbReference>
<protein>
    <recommendedName>
        <fullName evidence="2 8">Elongation factor G</fullName>
        <shortName evidence="8">EF-G</shortName>
    </recommendedName>
</protein>
<feature type="domain" description="Tr-type G" evidence="9">
    <location>
        <begin position="8"/>
        <end position="290"/>
    </location>
</feature>
<dbReference type="NCBIfam" id="NF009379">
    <property type="entry name" value="PRK12740.1-3"/>
    <property type="match status" value="1"/>
</dbReference>
<dbReference type="FunFam" id="3.40.50.300:FF:000029">
    <property type="entry name" value="Elongation factor G"/>
    <property type="match status" value="1"/>
</dbReference>
<dbReference type="Pfam" id="PF03764">
    <property type="entry name" value="EFG_IV"/>
    <property type="match status" value="1"/>
</dbReference>
<dbReference type="InterPro" id="IPR014721">
    <property type="entry name" value="Ribsml_uS5_D2-typ_fold_subgr"/>
</dbReference>
<dbReference type="EMBL" id="CP016268">
    <property type="protein sequence ID" value="ANO50628.1"/>
    <property type="molecule type" value="Genomic_DNA"/>
</dbReference>
<dbReference type="HAMAP" id="MF_00054_B">
    <property type="entry name" value="EF_G_EF_2_B"/>
    <property type="match status" value="1"/>
</dbReference>
<dbReference type="NCBIfam" id="TIGR00484">
    <property type="entry name" value="EF-G"/>
    <property type="match status" value="1"/>
</dbReference>
<dbReference type="Gene3D" id="3.30.70.240">
    <property type="match status" value="1"/>
</dbReference>
<evidence type="ECO:0000313" key="11">
    <source>
        <dbReference type="Proteomes" id="UP000092695"/>
    </source>
</evidence>
<dbReference type="SUPFAM" id="SSF50447">
    <property type="entry name" value="Translation proteins"/>
    <property type="match status" value="1"/>
</dbReference>
<dbReference type="InterPro" id="IPR035647">
    <property type="entry name" value="EFG_III/V"/>
</dbReference>
<dbReference type="InterPro" id="IPR004161">
    <property type="entry name" value="EFTu-like_2"/>
</dbReference>
<dbReference type="CDD" id="cd03713">
    <property type="entry name" value="EFG_mtEFG_C"/>
    <property type="match status" value="1"/>
</dbReference>
<dbReference type="InterPro" id="IPR005517">
    <property type="entry name" value="Transl_elong_EFG/EF2_IV"/>
</dbReference>
<dbReference type="Proteomes" id="UP000092695">
    <property type="component" value="Chromosome"/>
</dbReference>
<dbReference type="RefSeq" id="WP_068613611.1">
    <property type="nucleotide sequence ID" value="NZ_CP016268.1"/>
</dbReference>
<evidence type="ECO:0000256" key="6">
    <source>
        <dbReference type="ARBA" id="ARBA00023134"/>
    </source>
</evidence>
<dbReference type="PANTHER" id="PTHR43261:SF1">
    <property type="entry name" value="RIBOSOME-RELEASING FACTOR 2, MITOCHONDRIAL"/>
    <property type="match status" value="1"/>
</dbReference>
<keyword evidence="6 8" id="KW-0342">GTP-binding</keyword>
<dbReference type="InterPro" id="IPR004540">
    <property type="entry name" value="Transl_elong_EFG/EF2"/>
</dbReference>
<dbReference type="CDD" id="cd01886">
    <property type="entry name" value="EF-G"/>
    <property type="match status" value="1"/>
</dbReference>
<evidence type="ECO:0000256" key="2">
    <source>
        <dbReference type="ARBA" id="ARBA00017872"/>
    </source>
</evidence>
<keyword evidence="11" id="KW-1185">Reference proteome</keyword>
<keyword evidence="8" id="KW-0963">Cytoplasm</keyword>
<organism evidence="10 11">
    <name type="scientific">Woeseia oceani</name>
    <dbReference type="NCBI Taxonomy" id="1548547"/>
    <lineage>
        <taxon>Bacteria</taxon>
        <taxon>Pseudomonadati</taxon>
        <taxon>Pseudomonadota</taxon>
        <taxon>Gammaproteobacteria</taxon>
        <taxon>Woeseiales</taxon>
        <taxon>Woeseiaceae</taxon>
        <taxon>Woeseia</taxon>
    </lineage>
</organism>
<dbReference type="Pfam" id="PF03144">
    <property type="entry name" value="GTP_EFTU_D2"/>
    <property type="match status" value="1"/>
</dbReference>
<keyword evidence="4 8" id="KW-0251">Elongation factor</keyword>
<dbReference type="SMART" id="SM00889">
    <property type="entry name" value="EFG_IV"/>
    <property type="match status" value="1"/>
</dbReference>
<dbReference type="KEGG" id="woc:BA177_04885"/>
<dbReference type="GO" id="GO:0003924">
    <property type="term" value="F:GTPase activity"/>
    <property type="evidence" value="ECO:0007669"/>
    <property type="project" value="InterPro"/>
</dbReference>
<dbReference type="InterPro" id="IPR035649">
    <property type="entry name" value="EFG_V"/>
</dbReference>
<dbReference type="GO" id="GO:0005525">
    <property type="term" value="F:GTP binding"/>
    <property type="evidence" value="ECO:0007669"/>
    <property type="project" value="UniProtKB-UniRule"/>
</dbReference>
<dbReference type="InterPro" id="IPR009022">
    <property type="entry name" value="EFG_III"/>
</dbReference>
<dbReference type="SMART" id="SM00838">
    <property type="entry name" value="EFG_C"/>
    <property type="match status" value="1"/>
</dbReference>
<name>A0A193LDS5_9GAMM</name>
<feature type="binding site" evidence="8">
    <location>
        <begin position="88"/>
        <end position="92"/>
    </location>
    <ligand>
        <name>GTP</name>
        <dbReference type="ChEBI" id="CHEBI:37565"/>
    </ligand>
</feature>
<dbReference type="PROSITE" id="PS51722">
    <property type="entry name" value="G_TR_2"/>
    <property type="match status" value="1"/>
</dbReference>
<dbReference type="Gene3D" id="3.30.70.870">
    <property type="entry name" value="Elongation Factor G (Translational Gtpase), domain 3"/>
    <property type="match status" value="1"/>
</dbReference>
<dbReference type="InterPro" id="IPR000795">
    <property type="entry name" value="T_Tr_GTP-bd_dom"/>
</dbReference>
<proteinExistence type="inferred from homology"/>
<dbReference type="AlphaFoldDB" id="A0A193LDS5"/>
<comment type="similarity">
    <text evidence="1 8">Belongs to the TRAFAC class translation factor GTPase superfamily. Classic translation factor GTPase family. EF-G/EF-2 subfamily.</text>
</comment>
<dbReference type="NCBIfam" id="NF009381">
    <property type="entry name" value="PRK12740.1-5"/>
    <property type="match status" value="1"/>
</dbReference>
<evidence type="ECO:0000259" key="9">
    <source>
        <dbReference type="PROSITE" id="PS51722"/>
    </source>
</evidence>
<dbReference type="InterPro" id="IPR000640">
    <property type="entry name" value="EFG_V-like"/>
</dbReference>
<keyword evidence="5 8" id="KW-0648">Protein biosynthesis</keyword>
<dbReference type="CDD" id="cd04088">
    <property type="entry name" value="EFG_mtEFG_II"/>
    <property type="match status" value="1"/>
</dbReference>
<dbReference type="Pfam" id="PF00679">
    <property type="entry name" value="EFG_C"/>
    <property type="match status" value="1"/>
</dbReference>
<dbReference type="Pfam" id="PF14492">
    <property type="entry name" value="EFG_III"/>
    <property type="match status" value="1"/>
</dbReference>
<dbReference type="Pfam" id="PF00009">
    <property type="entry name" value="GTP_EFTU"/>
    <property type="match status" value="1"/>
</dbReference>
<dbReference type="STRING" id="1548547.BA177_04885"/>
<dbReference type="InterPro" id="IPR031157">
    <property type="entry name" value="G_TR_CS"/>
</dbReference>
<dbReference type="InterPro" id="IPR009000">
    <property type="entry name" value="Transl_B-barrel_sf"/>
</dbReference>
<dbReference type="FunFam" id="3.30.230.10:FF:000003">
    <property type="entry name" value="Elongation factor G"/>
    <property type="match status" value="1"/>
</dbReference>
<feature type="binding site" evidence="8">
    <location>
        <begin position="17"/>
        <end position="24"/>
    </location>
    <ligand>
        <name>GTP</name>
        <dbReference type="ChEBI" id="CHEBI:37565"/>
    </ligand>
</feature>
<gene>
    <name evidence="8" type="primary">fusA</name>
    <name evidence="10" type="ORF">BA177_04885</name>
</gene>
<evidence type="ECO:0000256" key="1">
    <source>
        <dbReference type="ARBA" id="ARBA00005870"/>
    </source>
</evidence>
<accession>A0A193LDS5</accession>
<dbReference type="GO" id="GO:0032790">
    <property type="term" value="P:ribosome disassembly"/>
    <property type="evidence" value="ECO:0007669"/>
    <property type="project" value="TreeGrafter"/>
</dbReference>
<evidence type="ECO:0000256" key="4">
    <source>
        <dbReference type="ARBA" id="ARBA00022768"/>
    </source>
</evidence>
<evidence type="ECO:0000256" key="3">
    <source>
        <dbReference type="ARBA" id="ARBA00022741"/>
    </source>
</evidence>
<dbReference type="SUPFAM" id="SSF54980">
    <property type="entry name" value="EF-G C-terminal domain-like"/>
    <property type="match status" value="2"/>
</dbReference>
<dbReference type="InterPro" id="IPR041095">
    <property type="entry name" value="EFG_II"/>
</dbReference>
<dbReference type="GO" id="GO:0003746">
    <property type="term" value="F:translation elongation factor activity"/>
    <property type="evidence" value="ECO:0007669"/>
    <property type="project" value="UniProtKB-UniRule"/>
</dbReference>
<dbReference type="FunFam" id="3.30.70.870:FF:000001">
    <property type="entry name" value="Elongation factor G"/>
    <property type="match status" value="1"/>
</dbReference>
<comment type="subcellular location">
    <subcellularLocation>
        <location evidence="8">Cytoplasm</location>
    </subcellularLocation>
</comment>
<dbReference type="PRINTS" id="PR00315">
    <property type="entry name" value="ELONGATNFCT"/>
</dbReference>
<dbReference type="FunFam" id="2.40.30.10:FF:000006">
    <property type="entry name" value="Elongation factor G"/>
    <property type="match status" value="1"/>
</dbReference>
<dbReference type="CDD" id="cd01434">
    <property type="entry name" value="EFG_mtEFG1_IV"/>
    <property type="match status" value="1"/>
</dbReference>
<dbReference type="InterPro" id="IPR020568">
    <property type="entry name" value="Ribosomal_Su5_D2-typ_SF"/>
</dbReference>
<dbReference type="FunFam" id="3.30.70.240:FF:000001">
    <property type="entry name" value="Elongation factor G"/>
    <property type="match status" value="1"/>
</dbReference>
<dbReference type="PANTHER" id="PTHR43261">
    <property type="entry name" value="TRANSLATION ELONGATION FACTOR G-RELATED"/>
    <property type="match status" value="1"/>
</dbReference>
<dbReference type="SUPFAM" id="SSF52540">
    <property type="entry name" value="P-loop containing nucleoside triphosphate hydrolases"/>
    <property type="match status" value="1"/>
</dbReference>
<reference evidence="10 11" key="1">
    <citation type="submission" date="2016-06" db="EMBL/GenBank/DDBJ databases">
        <title>Complete genome sequence of a deep-branching marine Gamma Proteobacterium Woeseia oceani type strain XK5.</title>
        <authorList>
            <person name="Mu D."/>
            <person name="Du Z."/>
        </authorList>
    </citation>
    <scope>NUCLEOTIDE SEQUENCE [LARGE SCALE GENOMIC DNA]</scope>
    <source>
        <strain evidence="10 11">XK5</strain>
    </source>
</reference>
<keyword evidence="3 8" id="KW-0547">Nucleotide-binding</keyword>
<dbReference type="NCBIfam" id="TIGR00231">
    <property type="entry name" value="small_GTP"/>
    <property type="match status" value="1"/>
</dbReference>
<dbReference type="InterPro" id="IPR027417">
    <property type="entry name" value="P-loop_NTPase"/>
</dbReference>
<dbReference type="InterPro" id="IPR047872">
    <property type="entry name" value="EFG_IV"/>
</dbReference>
<evidence type="ECO:0000256" key="5">
    <source>
        <dbReference type="ARBA" id="ARBA00022917"/>
    </source>
</evidence>
<evidence type="ECO:0000256" key="8">
    <source>
        <dbReference type="HAMAP-Rule" id="MF_00054"/>
    </source>
</evidence>
<dbReference type="Gene3D" id="2.40.30.10">
    <property type="entry name" value="Translation factors"/>
    <property type="match status" value="1"/>
</dbReference>
<evidence type="ECO:0000256" key="7">
    <source>
        <dbReference type="ARBA" id="ARBA00024731"/>
    </source>
</evidence>
<dbReference type="CDD" id="cd16262">
    <property type="entry name" value="EFG_III"/>
    <property type="match status" value="1"/>
</dbReference>
<feature type="binding site" evidence="8">
    <location>
        <begin position="142"/>
        <end position="145"/>
    </location>
    <ligand>
        <name>GTP</name>
        <dbReference type="ChEBI" id="CHEBI:37565"/>
    </ligand>
</feature>
<comment type="function">
    <text evidence="7 8">Catalyzes the GTP-dependent ribosomal translocation step during translation elongation. During this step, the ribosome changes from the pre-translocational (PRE) to the post-translocational (POST) state as the newly formed A-site-bound peptidyl-tRNA and P-site-bound deacylated tRNA move to the P and E sites, respectively. Catalyzes the coordinated movement of the two tRNA molecules, the mRNA and conformational changes in the ribosome.</text>
</comment>
<dbReference type="PROSITE" id="PS00301">
    <property type="entry name" value="G_TR_1"/>
    <property type="match status" value="1"/>
</dbReference>
<dbReference type="Gene3D" id="3.30.230.10">
    <property type="match status" value="1"/>
</dbReference>
<dbReference type="InterPro" id="IPR005225">
    <property type="entry name" value="Small_GTP-bd"/>
</dbReference>
<sequence length="697" mass="77139">MPRTTPIDRYRNIGIMAHIDAGKTTTTERVLFYTGVSHKIGEVHDGAAVMDWMEQEQERGITITSAATTCFWQGMDKQFEQHRINIIDTPGHVDFTIEVERSLRVLDGAVTVLCSVGGVEPQTETVWRQGNKYHVPRMIFVNKMDRAGADFLRVVKQVETRLGAKPVPVQLPIGAEENFEGVIDLIRMQAIYWDADNMGMTYEAREIPASLKAAADEWRARMVEAAAEGSEALLEKYLGDGELSDDEIRQGLRSRTLKNEIVPTLCGSAFKNKGVQAMLDAVVHYMPSPADVPAITGLLEDESEAERHPDDKEPFAALAFKIATDSFVGNLTFFRVYSGVLNSGDTIYNPIKGKKERIGRILQMHSNDRQEIKEVRAGDIAAAVGLKDVTTGDTLTDPKAIITLERMEFPEPVISVAVEPRTTVDQEKMGVALQKLAKEDPSFRVHTDDESGQTIISGMGELHLDIIVDRMKREFKVEANVGKPQVAYRETIRKTVEQEGKFVRQSGGRGQYGHVFLRIEPQEAGAGYEFVNAIVGGVVPREYIGAVDKGVREQMENGVIAGYPLVDCKVTLYDGSYHDVDSSEMAFKIAGSMGFRDGALKASPVLLEPVMKVEVVTPEDYMGDVMGDLNRRRGLPQGMDDSPSGKVIRAEVPLAEMFGYATDLRSMSQGRAVYSMEFEKYAEVPNNVAESVLRKAS</sequence>
<dbReference type="GO" id="GO:0005737">
    <property type="term" value="C:cytoplasm"/>
    <property type="evidence" value="ECO:0007669"/>
    <property type="project" value="UniProtKB-SubCell"/>
</dbReference>
<dbReference type="OrthoDB" id="9804431at2"/>
<dbReference type="GO" id="GO:0097216">
    <property type="term" value="F:guanosine tetraphosphate binding"/>
    <property type="evidence" value="ECO:0007669"/>
    <property type="project" value="UniProtKB-ARBA"/>
</dbReference>
<evidence type="ECO:0000313" key="10">
    <source>
        <dbReference type="EMBL" id="ANO50628.1"/>
    </source>
</evidence>
<dbReference type="Gene3D" id="3.40.50.300">
    <property type="entry name" value="P-loop containing nucleotide triphosphate hydrolases"/>
    <property type="match status" value="1"/>
</dbReference>